<comment type="caution">
    <text evidence="3">The sequence shown here is derived from an EMBL/GenBank/DDBJ whole genome shotgun (WGS) entry which is preliminary data.</text>
</comment>
<feature type="compositionally biased region" description="Polar residues" evidence="2">
    <location>
        <begin position="448"/>
        <end position="458"/>
    </location>
</feature>
<dbReference type="Proteomes" id="UP000282876">
    <property type="component" value="Unassembled WGS sequence"/>
</dbReference>
<dbReference type="VEuPathDB" id="MicrosporidiaDB:TUBRATIS_11820"/>
<evidence type="ECO:0000313" key="3">
    <source>
        <dbReference type="EMBL" id="RVD92325.1"/>
    </source>
</evidence>
<evidence type="ECO:0000313" key="4">
    <source>
        <dbReference type="Proteomes" id="UP000282876"/>
    </source>
</evidence>
<proteinExistence type="predicted"/>
<feature type="coiled-coil region" evidence="1">
    <location>
        <begin position="204"/>
        <end position="274"/>
    </location>
</feature>
<reference evidence="3 4" key="1">
    <citation type="submission" date="2018-10" db="EMBL/GenBank/DDBJ databases">
        <title>Draft genome sequence of the microsporidian Tubulinosema ratisbonensis.</title>
        <authorList>
            <person name="Polonais V."/>
            <person name="Peyretaillade E."/>
            <person name="Niehus S."/>
            <person name="Wawrzyniak I."/>
            <person name="Franchet A."/>
            <person name="Gaspin C."/>
            <person name="Reichstadt M."/>
            <person name="Belser C."/>
            <person name="Labadie K."/>
            <person name="Delbac F."/>
            <person name="Ferrandon D."/>
        </authorList>
    </citation>
    <scope>NUCLEOTIDE SEQUENCE [LARGE SCALE GENOMIC DNA]</scope>
    <source>
        <strain evidence="3 4">Franzen</strain>
    </source>
</reference>
<dbReference type="AlphaFoldDB" id="A0A437AM94"/>
<dbReference type="EMBL" id="RCSS01000248">
    <property type="protein sequence ID" value="RVD92325.1"/>
    <property type="molecule type" value="Genomic_DNA"/>
</dbReference>
<organism evidence="3 4">
    <name type="scientific">Tubulinosema ratisbonensis</name>
    <dbReference type="NCBI Taxonomy" id="291195"/>
    <lineage>
        <taxon>Eukaryota</taxon>
        <taxon>Fungi</taxon>
        <taxon>Fungi incertae sedis</taxon>
        <taxon>Microsporidia</taxon>
        <taxon>Tubulinosematoidea</taxon>
        <taxon>Tubulinosematidae</taxon>
        <taxon>Tubulinosema</taxon>
    </lineage>
</organism>
<evidence type="ECO:0000256" key="1">
    <source>
        <dbReference type="SAM" id="Coils"/>
    </source>
</evidence>
<accession>A0A437AM94</accession>
<protein>
    <submittedName>
        <fullName evidence="3">Uncharacterized protein</fullName>
    </submittedName>
</protein>
<gene>
    <name evidence="3" type="ORF">TUBRATIS_11820</name>
</gene>
<name>A0A437AM94_9MICR</name>
<evidence type="ECO:0000256" key="2">
    <source>
        <dbReference type="SAM" id="MobiDB-lite"/>
    </source>
</evidence>
<feature type="region of interest" description="Disordered" evidence="2">
    <location>
        <begin position="1"/>
        <end position="25"/>
    </location>
</feature>
<keyword evidence="4" id="KW-1185">Reference proteome</keyword>
<sequence>MPKLENELPENENPPKRSDLKEKGTKAEDLSAVFKEFFDEIFQITGKKNITKETILELVDTLDFFKDLLDKDDLCQDIVEPAKIVYRNLYDKIQSTKYDELKSISISADRKIPDIRNKIKQKSEELKTSSKENDAALREKLDSLLEDFLKLTFEKEIAIEEQKLLKSFLVDLLKVSEKQMSECLDLPVENVKKLIPGEFLNDTFKANEEKAQMIKAELNNLSKKLQQFGEIKSQETKKTEELNNQLQQHKENFEKNLNAQKVKLEDEINKMKEIFKTQGKEFLPELPNKIQNLMQQTNENVIKLVDDLQSTITQNKLPENLAIGLEPLDLTTKAKFDLNNLFSEFSTLKNHLVYSELTPELKTSFDKLNIFFDKLVDSNKTENVKLQLKDEQGNVIYPKVNIINEPEIKQPENKNQPSGETGQKTSLFSFFRSFANWFRKDGDETQQKPKIQASSEETPQPPDNEKPPKTSDSSEETLQPSDSEESSETPTGGSGVPPKTSDSSEETPQPPDSEESSETPIRDGKKYKIKLPPNLTYDIKDLTLLHNNQTNHISLESSSLPQEILSNLLTKYTHNTIQDYITFLQLNLQSLLDGKETKNKEIFYDGPLNIKLIAVIKHFLLIELTKFTLLIKCIKCNKINKCKSNEEYLCTCKEIIQIFCVFYLVNVVKWFVKWF</sequence>
<keyword evidence="1" id="KW-0175">Coiled coil</keyword>
<feature type="compositionally biased region" description="Basic and acidic residues" evidence="2">
    <location>
        <begin position="13"/>
        <end position="25"/>
    </location>
</feature>
<feature type="region of interest" description="Disordered" evidence="2">
    <location>
        <begin position="441"/>
        <end position="527"/>
    </location>
</feature>